<organism evidence="2 3">
    <name type="scientific">Acinetobacter towneri</name>
    <dbReference type="NCBI Taxonomy" id="202956"/>
    <lineage>
        <taxon>Bacteria</taxon>
        <taxon>Pseudomonadati</taxon>
        <taxon>Pseudomonadota</taxon>
        <taxon>Gammaproteobacteria</taxon>
        <taxon>Moraxellales</taxon>
        <taxon>Moraxellaceae</taxon>
        <taxon>Acinetobacter</taxon>
    </lineage>
</organism>
<accession>A0A1E8E419</accession>
<evidence type="ECO:0000313" key="2">
    <source>
        <dbReference type="EMBL" id="OFE44266.1"/>
    </source>
</evidence>
<feature type="region of interest" description="Disordered" evidence="1">
    <location>
        <begin position="185"/>
        <end position="208"/>
    </location>
</feature>
<dbReference type="SUPFAM" id="SSF56349">
    <property type="entry name" value="DNA breaking-rejoining enzymes"/>
    <property type="match status" value="1"/>
</dbReference>
<protein>
    <submittedName>
        <fullName evidence="2">Uncharacterized protein</fullName>
    </submittedName>
</protein>
<dbReference type="EMBL" id="MKQS01000005">
    <property type="protein sequence ID" value="OFE44266.1"/>
    <property type="molecule type" value="Genomic_DNA"/>
</dbReference>
<evidence type="ECO:0000256" key="1">
    <source>
        <dbReference type="SAM" id="MobiDB-lite"/>
    </source>
</evidence>
<feature type="compositionally biased region" description="Polar residues" evidence="1">
    <location>
        <begin position="195"/>
        <end position="206"/>
    </location>
</feature>
<gene>
    <name evidence="2" type="ORF">BJN41_03320</name>
</gene>
<name>A0A1E8E419_9GAMM</name>
<dbReference type="AlphaFoldDB" id="A0A1E8E419"/>
<evidence type="ECO:0000313" key="3">
    <source>
        <dbReference type="Proteomes" id="UP000186931"/>
    </source>
</evidence>
<comment type="caution">
    <text evidence="2">The sequence shown here is derived from an EMBL/GenBank/DDBJ whole genome shotgun (WGS) entry which is preliminary data.</text>
</comment>
<reference evidence="2 3" key="1">
    <citation type="submission" date="2016-10" db="EMBL/GenBank/DDBJ databases">
        <title>Genome of airborne Acinetobacter sp. 5-2Ac02 in the hospital environment: Species near to Acinetobacter towneri.</title>
        <authorList>
            <person name="Barbosa B."/>
            <person name="Fernandez-Garcia L."/>
            <person name="Gato E."/>
            <person name="Leao R."/>
            <person name="Albano R."/>
            <person name="Fernandez B."/>
            <person name="Fernandez-Cuenca F."/>
            <person name="Marques E."/>
            <person name="Tomas M."/>
        </authorList>
    </citation>
    <scope>NUCLEOTIDE SEQUENCE [LARGE SCALE GENOMIC DNA]</scope>
    <source>
        <strain evidence="2 3">5-2Ac02</strain>
    </source>
</reference>
<sequence>MNGYSYLEDTQELKLEPFRYFYQALAKAKLENYQDSIKLNDFIKPTEIVEINNIINQKLADKSISDYPLVHYLVAVINTPSAYQSTALKWAIFNTQCIELLNSKEHTATVANLCRRFRLASTKKEYYWLYNFLPSLPIELEELVKFLKNTETENGELFDESKESLEKREMGQLAEIRVIYTYTHTQSERQKRNRQSNPNIPKPSQTDVKKTLRISLDGEKTYQTHFERGVAKQPLEDKTVEKVEDHNFEFTGLEQHSVTAQIVNLKSKILHQNKNELMSKPNPRVFDLPTAQYIMQILLEQAENSPIHTLLLFSVLSLTHYKDLPVFQKNLRVSTKNKEVSLQPQKCFFKQSFEVSKFKDFVLRKHRLNTVNSFTIPLPQYYLENLSQLKKMDGVEIDSKIQEYLQKINKGLTFQLTTQNLPRLLSDIALNELEYELESKLLNGESVQHYIPCHYSSTQIVDIINIYTQILTLTVPQLETEYLEEFSNPHSFGSQQTPNLPFVKSFFHQLDQRVREHPNPFQTLNHYSIWLWHICMLITSARPSESFPPNLDYLDLDNQLMAVADKEQRYSGTIGRYLPFNDYLRDEIQHYLKYLKYFLHLTKAYLSNEQVQAIHEVFEGERPFLLFYDPQGDIRNLELSDIQKFCTEIALQRNWTRHFARYFFAQYCNEDIVKGIFGHDEAMQGLFDRYSAFQATDYDQIRTAQDKLIEILELKSMSTFNGFMIK</sequence>
<dbReference type="Proteomes" id="UP000186931">
    <property type="component" value="Unassembled WGS sequence"/>
</dbReference>
<dbReference type="GO" id="GO:0003677">
    <property type="term" value="F:DNA binding"/>
    <property type="evidence" value="ECO:0007669"/>
    <property type="project" value="InterPro"/>
</dbReference>
<proteinExistence type="predicted"/>
<dbReference type="STRING" id="202956.BJN41_03320"/>
<dbReference type="InterPro" id="IPR011010">
    <property type="entry name" value="DNA_brk_join_enz"/>
</dbReference>
<dbReference type="RefSeq" id="WP_070153700.1">
    <property type="nucleotide sequence ID" value="NZ_JAHCZH010000013.1"/>
</dbReference>